<dbReference type="GO" id="GO:0008270">
    <property type="term" value="F:zinc ion binding"/>
    <property type="evidence" value="ECO:0007669"/>
    <property type="project" value="InterPro"/>
</dbReference>
<sequence>MATTADASADWDGAVRAALVGRRALTHAGVAALSDDDLAAMGGAVGAVRRDVDRMLAVVAAEQAARSRVKAREVGLARRRGGGDERGMVASQTGGSSAEAGRLIEVGEALRDAEQATEPSGAAEPQCPVFPVVAAAVNAGGLSAEAASMILRMLRRISDRVEPGALSRAERDLVEAARFMRIERLAALILRTEERLDAEHRQQRAEERRQRRFLRIGESADGMIWLRGQLDPDNGAPLVAVMQAMVGQHFRIRKQAQDAQRAGHAVVVDERTPEQVRADAMGDFARHLASCDVDVLPNTGVTMIVRCSLEDLRTGLGGSVDGLGAGLDAGALRRAAAAAGVIPQVLGGTSIVLDQGRAKRGFTPAQKLALAHRDGGCAMCGAPPSWCDAHHIVPWSHGGPSDLNNGVLLCVRCHHDIHRDHWIIDATTTDVWFTPPPSIDPERRRRPGGRKLFDSLPPPPPRESASQERCAMTAPEPVAVGAADVVEEPVEHGPGGSRWRDPSPVERCLARALARHTYTRERRGGPIHARDHLPPLRQGVHGRRGRLRGHREPGADQGVRRGAREAPPPGGR</sequence>
<dbReference type="GO" id="GO:0004519">
    <property type="term" value="F:endonuclease activity"/>
    <property type="evidence" value="ECO:0007669"/>
    <property type="project" value="InterPro"/>
</dbReference>
<dbReference type="InterPro" id="IPR003870">
    <property type="entry name" value="DUF222"/>
</dbReference>
<dbReference type="Pfam" id="PF02720">
    <property type="entry name" value="DUF222"/>
    <property type="match status" value="1"/>
</dbReference>
<keyword evidence="5" id="KW-1185">Reference proteome</keyword>
<gene>
    <name evidence="4" type="ORF">Dac01nite_00720</name>
</gene>
<evidence type="ECO:0000259" key="3">
    <source>
        <dbReference type="SMART" id="SM00507"/>
    </source>
</evidence>
<dbReference type="AlphaFoldDB" id="A0A919UJ20"/>
<feature type="compositionally biased region" description="Basic and acidic residues" evidence="2">
    <location>
        <begin position="518"/>
        <end position="534"/>
    </location>
</feature>
<name>A0A919UJ20_9MICO</name>
<dbReference type="InterPro" id="IPR003615">
    <property type="entry name" value="HNH_nuc"/>
</dbReference>
<protein>
    <recommendedName>
        <fullName evidence="3">HNH nuclease domain-containing protein</fullName>
    </recommendedName>
</protein>
<feature type="compositionally biased region" description="Basic and acidic residues" evidence="2">
    <location>
        <begin position="550"/>
        <end position="564"/>
    </location>
</feature>
<dbReference type="InterPro" id="IPR002711">
    <property type="entry name" value="HNH"/>
</dbReference>
<evidence type="ECO:0000313" key="4">
    <source>
        <dbReference type="EMBL" id="GIG53320.1"/>
    </source>
</evidence>
<accession>A0A919UJ20</accession>
<evidence type="ECO:0000256" key="1">
    <source>
        <dbReference type="ARBA" id="ARBA00023450"/>
    </source>
</evidence>
<organism evidence="4 5">
    <name type="scientific">Demequina activiva</name>
    <dbReference type="NCBI Taxonomy" id="1582364"/>
    <lineage>
        <taxon>Bacteria</taxon>
        <taxon>Bacillati</taxon>
        <taxon>Actinomycetota</taxon>
        <taxon>Actinomycetes</taxon>
        <taxon>Micrococcales</taxon>
        <taxon>Demequinaceae</taxon>
        <taxon>Demequina</taxon>
    </lineage>
</organism>
<proteinExistence type="inferred from homology"/>
<comment type="caution">
    <text evidence="4">The sequence shown here is derived from an EMBL/GenBank/DDBJ whole genome shotgun (WGS) entry which is preliminary data.</text>
</comment>
<evidence type="ECO:0000256" key="2">
    <source>
        <dbReference type="SAM" id="MobiDB-lite"/>
    </source>
</evidence>
<feature type="region of interest" description="Disordered" evidence="2">
    <location>
        <begin position="517"/>
        <end position="572"/>
    </location>
</feature>
<feature type="domain" description="HNH nuclease" evidence="3">
    <location>
        <begin position="365"/>
        <end position="415"/>
    </location>
</feature>
<feature type="region of interest" description="Disordered" evidence="2">
    <location>
        <begin position="433"/>
        <end position="471"/>
    </location>
</feature>
<reference evidence="4" key="1">
    <citation type="submission" date="2021-01" db="EMBL/GenBank/DDBJ databases">
        <title>Whole genome shotgun sequence of Demequina activiva NBRC 110675.</title>
        <authorList>
            <person name="Komaki H."/>
            <person name="Tamura T."/>
        </authorList>
    </citation>
    <scope>NUCLEOTIDE SEQUENCE</scope>
    <source>
        <strain evidence="4">NBRC 110675</strain>
    </source>
</reference>
<dbReference type="Pfam" id="PF01844">
    <property type="entry name" value="HNH"/>
    <property type="match status" value="1"/>
</dbReference>
<feature type="compositionally biased region" description="Basic residues" evidence="2">
    <location>
        <begin position="540"/>
        <end position="549"/>
    </location>
</feature>
<dbReference type="EMBL" id="BONR01000001">
    <property type="protein sequence ID" value="GIG53320.1"/>
    <property type="molecule type" value="Genomic_DNA"/>
</dbReference>
<dbReference type="Proteomes" id="UP000652354">
    <property type="component" value="Unassembled WGS sequence"/>
</dbReference>
<dbReference type="SMART" id="SM00507">
    <property type="entry name" value="HNHc"/>
    <property type="match status" value="1"/>
</dbReference>
<comment type="similarity">
    <text evidence="1">Belongs to the Rv1128c/1148c/1588c/1702c/1945/3466 family.</text>
</comment>
<dbReference type="Gene3D" id="1.10.30.50">
    <property type="match status" value="1"/>
</dbReference>
<dbReference type="CDD" id="cd00085">
    <property type="entry name" value="HNHc"/>
    <property type="match status" value="1"/>
</dbReference>
<evidence type="ECO:0000313" key="5">
    <source>
        <dbReference type="Proteomes" id="UP000652354"/>
    </source>
</evidence>
<dbReference type="GO" id="GO:0003676">
    <property type="term" value="F:nucleic acid binding"/>
    <property type="evidence" value="ECO:0007669"/>
    <property type="project" value="InterPro"/>
</dbReference>